<evidence type="ECO:0000259" key="11">
    <source>
        <dbReference type="PROSITE" id="PS50010"/>
    </source>
</evidence>
<dbReference type="GO" id="GO:0005856">
    <property type="term" value="C:cytoskeleton"/>
    <property type="evidence" value="ECO:0007669"/>
    <property type="project" value="UniProtKB-SubCell"/>
</dbReference>
<dbReference type="InterPro" id="IPR017455">
    <property type="entry name" value="Znf_FYVE-rel"/>
</dbReference>
<dbReference type="GO" id="GO:0005737">
    <property type="term" value="C:cytoplasm"/>
    <property type="evidence" value="ECO:0007669"/>
    <property type="project" value="TreeGrafter"/>
</dbReference>
<dbReference type="SMART" id="SM00233">
    <property type="entry name" value="PH"/>
    <property type="match status" value="1"/>
</dbReference>
<dbReference type="SUPFAM" id="SSF48065">
    <property type="entry name" value="DBL homology domain (DH-domain)"/>
    <property type="match status" value="1"/>
</dbReference>
<evidence type="ECO:0000256" key="9">
    <source>
        <dbReference type="SAM" id="MobiDB-lite"/>
    </source>
</evidence>
<feature type="region of interest" description="Disordered" evidence="9">
    <location>
        <begin position="541"/>
        <end position="572"/>
    </location>
</feature>
<organism evidence="13 14">
    <name type="scientific">Entamoeba invadens IP1</name>
    <dbReference type="NCBI Taxonomy" id="370355"/>
    <lineage>
        <taxon>Eukaryota</taxon>
        <taxon>Amoebozoa</taxon>
        <taxon>Evosea</taxon>
        <taxon>Archamoebae</taxon>
        <taxon>Mastigamoebida</taxon>
        <taxon>Entamoebidae</taxon>
        <taxon>Entamoeba</taxon>
    </lineage>
</organism>
<feature type="domain" description="DH" evidence="11">
    <location>
        <begin position="4"/>
        <end position="190"/>
    </location>
</feature>
<comment type="subcellular location">
    <subcellularLocation>
        <location evidence="1">Cytoplasm</location>
        <location evidence="1">Cytoskeleton</location>
    </subcellularLocation>
</comment>
<keyword evidence="3" id="KW-0344">Guanine-nucleotide releasing factor</keyword>
<dbReference type="SMART" id="SM00325">
    <property type="entry name" value="RhoGEF"/>
    <property type="match status" value="1"/>
</dbReference>
<dbReference type="InterPro" id="IPR011993">
    <property type="entry name" value="PH-like_dom_sf"/>
</dbReference>
<dbReference type="GO" id="GO:0008270">
    <property type="term" value="F:zinc ion binding"/>
    <property type="evidence" value="ECO:0007669"/>
    <property type="project" value="UniProtKB-KW"/>
</dbReference>
<feature type="domain" description="FYVE-type" evidence="12">
    <location>
        <begin position="333"/>
        <end position="391"/>
    </location>
</feature>
<feature type="compositionally biased region" description="Basic and acidic residues" evidence="9">
    <location>
        <begin position="491"/>
        <end position="523"/>
    </location>
</feature>
<dbReference type="InterPro" id="IPR000306">
    <property type="entry name" value="Znf_FYVE"/>
</dbReference>
<dbReference type="SUPFAM" id="SSF57903">
    <property type="entry name" value="FYVE/PHD zinc finger"/>
    <property type="match status" value="1"/>
</dbReference>
<feature type="compositionally biased region" description="Basic and acidic residues" evidence="9">
    <location>
        <begin position="683"/>
        <end position="708"/>
    </location>
</feature>
<dbReference type="InterPro" id="IPR000219">
    <property type="entry name" value="DH_dom"/>
</dbReference>
<feature type="compositionally biased region" description="Polar residues" evidence="9">
    <location>
        <begin position="604"/>
        <end position="613"/>
    </location>
</feature>
<evidence type="ECO:0000256" key="1">
    <source>
        <dbReference type="ARBA" id="ARBA00004245"/>
    </source>
</evidence>
<feature type="compositionally biased region" description="Polar residues" evidence="9">
    <location>
        <begin position="557"/>
        <end position="567"/>
    </location>
</feature>
<dbReference type="Pfam" id="PF00621">
    <property type="entry name" value="RhoGEF"/>
    <property type="match status" value="1"/>
</dbReference>
<keyword evidence="2" id="KW-0963">Cytoplasm</keyword>
<evidence type="ECO:0000256" key="4">
    <source>
        <dbReference type="ARBA" id="ARBA00022723"/>
    </source>
</evidence>
<accession>A0A0A1TXL5</accession>
<dbReference type="GO" id="GO:0035556">
    <property type="term" value="P:intracellular signal transduction"/>
    <property type="evidence" value="ECO:0007669"/>
    <property type="project" value="InterPro"/>
</dbReference>
<reference evidence="13 14" key="1">
    <citation type="submission" date="2012-10" db="EMBL/GenBank/DDBJ databases">
        <authorList>
            <person name="Zafar N."/>
            <person name="Inman J."/>
            <person name="Hall N."/>
            <person name="Lorenzi H."/>
            <person name="Caler E."/>
        </authorList>
    </citation>
    <scope>NUCLEOTIDE SEQUENCE [LARGE SCALE GENOMIC DNA]</scope>
    <source>
        <strain evidence="13 14">IP1</strain>
    </source>
</reference>
<proteinExistence type="predicted"/>
<sequence>MTTKRDQIINEIYNTEEFYVCSLQTCFDFFYQELISEESSTIIPYEDVTLIFERYEEILGVNKRFFLALRRLKENNQMTTSIGQTFKLYLPFFKCYFFYISHYDSVNKLLSKYENESKFNNLLDKIVQKIPTSTHLDLRSYLIMPVQRLPRYQLLLVDLFKNTPKDHEDYPSISAAVDLIKKVTTDVNEKTKISEQKEKVTIAQNYISGLDIKLVEPNRLLVLEGSLTKVCKKTNKSRYFYLFNDLLLYGPGVKKINVSEWFYLKHVYIEPDQRYQNAFIVKNNVKSFSVLCEDSSEMKTWYTAIQKYAEIQRNGLHVEDKDDIEMKEAWVPDNLAKNCMLCNLPFSLVTRRHHCRKCGKCVCANCSKGKITVSKKCGMERVCDRCLEKYEKSSEDSEVTKSDVDKTEVQKIDRHTKNRKSEKAEKKKRKSTDGNLDETIEKESVPQSLSIGAIALKNFELTQSEGRKKKSFGIFRKSRKDDFDLSSSPGFEEKSESTNDSETPKTARVESNSKELFETPRSEMNENVIEIEVKKEELNTVENTREGVTDMKKEEQQSVPLENSLNENDLKPIEVLKPSKGYKKIQPEIPHEFMEAKNEEVKQENVSMEQHNGNEPHVVSQKELDSNRVTHEASDMSVQRDKEKVEQEEVKAESQLDTTKQQESGIEVPTHPLQNEENTMQRTQDDTQNDVKECAPNTKENKDTLKNDQQEVKKEVELCVKEDTPVVTHKEFIIEERIIGEPILSVEFIGKTVNQVDDIPIEEKKQVVPIEVLEKVVESADNANEEGELLSFAERTIKFEKSTSGQQSQTAEKLKSVLPVDKIMQKIEKFETKASEKQDLTKKDESNTTQHEIKKVVIPRVSISTKKENVPFNQKDRLSLILECPEKNDEPIIVTKKETKVERNRRLFEEKIRQENERVNRDYLLRKTQTKKK</sequence>
<dbReference type="EMBL" id="KB207015">
    <property type="protein sequence ID" value="ELP86095.1"/>
    <property type="molecule type" value="Genomic_DNA"/>
</dbReference>
<feature type="compositionally biased region" description="Basic and acidic residues" evidence="9">
    <location>
        <begin position="541"/>
        <end position="556"/>
    </location>
</feature>
<dbReference type="SMART" id="SM00064">
    <property type="entry name" value="FYVE"/>
    <property type="match status" value="1"/>
</dbReference>
<evidence type="ECO:0000256" key="8">
    <source>
        <dbReference type="PROSITE-ProRule" id="PRU00091"/>
    </source>
</evidence>
<dbReference type="VEuPathDB" id="AmoebaDB:EIN_327420"/>
<protein>
    <submittedName>
        <fullName evidence="13">Rho/RAC guanine nucleotide exchange factor, putative</fullName>
    </submittedName>
</protein>
<evidence type="ECO:0000313" key="14">
    <source>
        <dbReference type="Proteomes" id="UP000014680"/>
    </source>
</evidence>
<feature type="region of interest" description="Disordered" evidence="9">
    <location>
        <begin position="599"/>
        <end position="708"/>
    </location>
</feature>
<dbReference type="Proteomes" id="UP000014680">
    <property type="component" value="Unassembled WGS sequence"/>
</dbReference>
<feature type="domain" description="PH" evidence="10">
    <location>
        <begin position="220"/>
        <end position="310"/>
    </location>
</feature>
<dbReference type="InterPro" id="IPR035899">
    <property type="entry name" value="DBL_dom_sf"/>
</dbReference>
<dbReference type="OMA" id="YENESKF"/>
<feature type="compositionally biased region" description="Polar residues" evidence="9">
    <location>
        <begin position="672"/>
        <end position="682"/>
    </location>
</feature>
<keyword evidence="5 8" id="KW-0863">Zinc-finger</keyword>
<keyword evidence="14" id="KW-1185">Reference proteome</keyword>
<evidence type="ECO:0000313" key="13">
    <source>
        <dbReference type="EMBL" id="ELP86095.1"/>
    </source>
</evidence>
<dbReference type="Pfam" id="PF01363">
    <property type="entry name" value="FYVE"/>
    <property type="match status" value="1"/>
</dbReference>
<evidence type="ECO:0000256" key="3">
    <source>
        <dbReference type="ARBA" id="ARBA00022658"/>
    </source>
</evidence>
<dbReference type="AlphaFoldDB" id="A0A0A1TXL5"/>
<dbReference type="GeneID" id="14885131"/>
<dbReference type="InterPro" id="IPR013083">
    <property type="entry name" value="Znf_RING/FYVE/PHD"/>
</dbReference>
<dbReference type="InterPro" id="IPR001331">
    <property type="entry name" value="GDS_CDC24_CS"/>
</dbReference>
<dbReference type="OrthoDB" id="660555at2759"/>
<dbReference type="Pfam" id="PF00169">
    <property type="entry name" value="PH"/>
    <property type="match status" value="1"/>
</dbReference>
<dbReference type="PANTHER" id="PTHR12673:SF263">
    <property type="entry name" value="PLECKSTRIN DOMAIN-CONTAINING PROTEIN"/>
    <property type="match status" value="1"/>
</dbReference>
<evidence type="ECO:0000256" key="7">
    <source>
        <dbReference type="ARBA" id="ARBA00023212"/>
    </source>
</evidence>
<evidence type="ECO:0000259" key="12">
    <source>
        <dbReference type="PROSITE" id="PS50178"/>
    </source>
</evidence>
<evidence type="ECO:0000256" key="6">
    <source>
        <dbReference type="ARBA" id="ARBA00022833"/>
    </source>
</evidence>
<dbReference type="KEGG" id="eiv:EIN_327420"/>
<keyword evidence="4" id="KW-0479">Metal-binding</keyword>
<evidence type="ECO:0000256" key="5">
    <source>
        <dbReference type="ARBA" id="ARBA00022771"/>
    </source>
</evidence>
<dbReference type="PROSITE" id="PS50178">
    <property type="entry name" value="ZF_FYVE"/>
    <property type="match status" value="1"/>
</dbReference>
<keyword evidence="7" id="KW-0206">Cytoskeleton</keyword>
<dbReference type="PROSITE" id="PS00741">
    <property type="entry name" value="DH_1"/>
    <property type="match status" value="1"/>
</dbReference>
<dbReference type="InterPro" id="IPR001849">
    <property type="entry name" value="PH_domain"/>
</dbReference>
<keyword evidence="6" id="KW-0862">Zinc</keyword>
<dbReference type="PROSITE" id="PS50003">
    <property type="entry name" value="PH_DOMAIN"/>
    <property type="match status" value="1"/>
</dbReference>
<feature type="region of interest" description="Disordered" evidence="9">
    <location>
        <begin position="397"/>
        <end position="444"/>
    </location>
</feature>
<dbReference type="SUPFAM" id="SSF50729">
    <property type="entry name" value="PH domain-like"/>
    <property type="match status" value="1"/>
</dbReference>
<dbReference type="CDD" id="cd00160">
    <property type="entry name" value="RhoGEF"/>
    <property type="match status" value="1"/>
</dbReference>
<name>A0A0A1TXL5_ENTIV</name>
<feature type="compositionally biased region" description="Basic and acidic residues" evidence="9">
    <location>
        <begin position="620"/>
        <end position="654"/>
    </location>
</feature>
<dbReference type="Gene3D" id="2.30.29.30">
    <property type="entry name" value="Pleckstrin-homology domain (PH domain)/Phosphotyrosine-binding domain (PTB)"/>
    <property type="match status" value="1"/>
</dbReference>
<dbReference type="Gene3D" id="3.30.40.10">
    <property type="entry name" value="Zinc/RING finger domain, C3HC4 (zinc finger)"/>
    <property type="match status" value="1"/>
</dbReference>
<feature type="compositionally biased region" description="Basic and acidic residues" evidence="9">
    <location>
        <begin position="397"/>
        <end position="425"/>
    </location>
</feature>
<feature type="region of interest" description="Disordered" evidence="9">
    <location>
        <begin position="482"/>
        <end position="523"/>
    </location>
</feature>
<evidence type="ECO:0000256" key="2">
    <source>
        <dbReference type="ARBA" id="ARBA00022490"/>
    </source>
</evidence>
<dbReference type="Gene3D" id="1.20.900.10">
    <property type="entry name" value="Dbl homology (DH) domain"/>
    <property type="match status" value="1"/>
</dbReference>
<dbReference type="RefSeq" id="XP_004185441.1">
    <property type="nucleotide sequence ID" value="XM_004185393.1"/>
</dbReference>
<dbReference type="PROSITE" id="PS50010">
    <property type="entry name" value="DH_2"/>
    <property type="match status" value="1"/>
</dbReference>
<gene>
    <name evidence="13" type="ORF">EIN_327420</name>
</gene>
<evidence type="ECO:0000259" key="10">
    <source>
        <dbReference type="PROSITE" id="PS50003"/>
    </source>
</evidence>
<dbReference type="InterPro" id="IPR051092">
    <property type="entry name" value="FYVE_RhoGEF_PH"/>
</dbReference>
<dbReference type="InterPro" id="IPR011011">
    <property type="entry name" value="Znf_FYVE_PHD"/>
</dbReference>
<dbReference type="GO" id="GO:0005085">
    <property type="term" value="F:guanyl-nucleotide exchange factor activity"/>
    <property type="evidence" value="ECO:0007669"/>
    <property type="project" value="UniProtKB-KW"/>
</dbReference>
<dbReference type="PANTHER" id="PTHR12673">
    <property type="entry name" value="FACIOGENITAL DYSPLASIA PROTEIN"/>
    <property type="match status" value="1"/>
</dbReference>